<comment type="caution">
    <text evidence="1">The sequence shown here is derived from an EMBL/GenBank/DDBJ whole genome shotgun (WGS) entry which is preliminary data.</text>
</comment>
<gene>
    <name evidence="1" type="ORF">VFDL14_03145</name>
</gene>
<accession>A0A066ULQ5</accession>
<evidence type="ECO:0000313" key="2">
    <source>
        <dbReference type="Proteomes" id="UP000027219"/>
    </source>
</evidence>
<dbReference type="Proteomes" id="UP000027219">
    <property type="component" value="Unassembled WGS sequence"/>
</dbReference>
<keyword evidence="2" id="KW-1185">Reference proteome</keyword>
<sequence>MRDSSGGIRRDLKADSGFEWRDARRLKSGYEIRVARCEKTQKRIRDSSGKMRKDLRADAGFEWRDEKRLKSGFGIRVAGYEEI</sequence>
<protein>
    <submittedName>
        <fullName evidence="1">Uncharacterized protein</fullName>
    </submittedName>
</protein>
<evidence type="ECO:0000313" key="1">
    <source>
        <dbReference type="EMBL" id="KDN28000.1"/>
    </source>
</evidence>
<proteinExistence type="predicted"/>
<dbReference type="EMBL" id="JFFR01000025">
    <property type="protein sequence ID" value="KDN28000.1"/>
    <property type="molecule type" value="Genomic_DNA"/>
</dbReference>
<name>A0A066ULQ5_9VIBR</name>
<organism evidence="1 2">
    <name type="scientific">Vibrio fortis</name>
    <dbReference type="NCBI Taxonomy" id="212667"/>
    <lineage>
        <taxon>Bacteria</taxon>
        <taxon>Pseudomonadati</taxon>
        <taxon>Pseudomonadota</taxon>
        <taxon>Gammaproteobacteria</taxon>
        <taxon>Vibrionales</taxon>
        <taxon>Vibrionaceae</taxon>
        <taxon>Vibrio</taxon>
    </lineage>
</organism>
<reference evidence="1 2" key="1">
    <citation type="submission" date="2014-02" db="EMBL/GenBank/DDBJ databases">
        <title>Vibrio fortis Dalian14 Genome Sequencing.</title>
        <authorList>
            <person name="Wang Y."/>
            <person name="Song L."/>
            <person name="Liu G."/>
            <person name="Ding J."/>
        </authorList>
    </citation>
    <scope>NUCLEOTIDE SEQUENCE [LARGE SCALE GENOMIC DNA]</scope>
    <source>
        <strain evidence="1 2">Dalian14</strain>
    </source>
</reference>
<dbReference type="AlphaFoldDB" id="A0A066ULQ5"/>